<proteinExistence type="predicted"/>
<name>A0A835RDC7_VANPL</name>
<protein>
    <submittedName>
        <fullName evidence="1">Uncharacterized protein</fullName>
    </submittedName>
</protein>
<dbReference type="AlphaFoldDB" id="A0A835RDC7"/>
<reference evidence="1 2" key="1">
    <citation type="journal article" date="2020" name="Nat. Food">
        <title>A phased Vanilla planifolia genome enables genetic improvement of flavour and production.</title>
        <authorList>
            <person name="Hasing T."/>
            <person name="Tang H."/>
            <person name="Brym M."/>
            <person name="Khazi F."/>
            <person name="Huang T."/>
            <person name="Chambers A.H."/>
        </authorList>
    </citation>
    <scope>NUCLEOTIDE SEQUENCE [LARGE SCALE GENOMIC DNA]</scope>
    <source>
        <tissue evidence="1">Leaf</tissue>
    </source>
</reference>
<gene>
    <name evidence="1" type="ORF">HPP92_007054</name>
</gene>
<accession>A0A835RDC7</accession>
<evidence type="ECO:0000313" key="2">
    <source>
        <dbReference type="Proteomes" id="UP000639772"/>
    </source>
</evidence>
<comment type="caution">
    <text evidence="1">The sequence shown here is derived from an EMBL/GenBank/DDBJ whole genome shotgun (WGS) entry which is preliminary data.</text>
</comment>
<dbReference type="EMBL" id="JADCNM010000003">
    <property type="protein sequence ID" value="KAG0490191.1"/>
    <property type="molecule type" value="Genomic_DNA"/>
</dbReference>
<evidence type="ECO:0000313" key="1">
    <source>
        <dbReference type="EMBL" id="KAG0490191.1"/>
    </source>
</evidence>
<organism evidence="1 2">
    <name type="scientific">Vanilla planifolia</name>
    <name type="common">Vanilla</name>
    <dbReference type="NCBI Taxonomy" id="51239"/>
    <lineage>
        <taxon>Eukaryota</taxon>
        <taxon>Viridiplantae</taxon>
        <taxon>Streptophyta</taxon>
        <taxon>Embryophyta</taxon>
        <taxon>Tracheophyta</taxon>
        <taxon>Spermatophyta</taxon>
        <taxon>Magnoliopsida</taxon>
        <taxon>Liliopsida</taxon>
        <taxon>Asparagales</taxon>
        <taxon>Orchidaceae</taxon>
        <taxon>Vanilloideae</taxon>
        <taxon>Vanilleae</taxon>
        <taxon>Vanilla</taxon>
    </lineage>
</organism>
<sequence length="191" mass="20934">MHSRGTVWLSGAQDIVRLLATYLAVDGLCSFFSTNWGSGRSLRRLVQGSRGRRWRGDVNSGFGTRALGRWFACRRWDSRCLFSSGAGEQADPETDEVYAQMTLQPLGRTEETYIPIDMGVCGKQPTANACKTLTAINTRLPMEVFSATQSSWCFLLWFLIAATSSGLIARDLHDVGGNSGIFLGTQIPAAE</sequence>
<dbReference type="Proteomes" id="UP000639772">
    <property type="component" value="Chromosome 3"/>
</dbReference>